<dbReference type="Proteomes" id="UP000025227">
    <property type="component" value="Unplaced"/>
</dbReference>
<reference evidence="3" key="1">
    <citation type="submission" date="2020-12" db="UniProtKB">
        <authorList>
            <consortium name="WormBaseParasite"/>
        </authorList>
    </citation>
    <scope>IDENTIFICATION</scope>
    <source>
        <strain evidence="3">MHco3</strain>
    </source>
</reference>
<keyword evidence="1" id="KW-0732">Signal</keyword>
<feature type="signal peptide" evidence="1">
    <location>
        <begin position="1"/>
        <end position="16"/>
    </location>
</feature>
<evidence type="ECO:0000313" key="3">
    <source>
        <dbReference type="WBParaSite" id="HCON_00061860-00001"/>
    </source>
</evidence>
<protein>
    <submittedName>
        <fullName evidence="3">Uncharacterized protein</fullName>
    </submittedName>
</protein>
<accession>A0A7I4Y888</accession>
<name>A0A7I4Y888_HAECO</name>
<proteinExistence type="predicted"/>
<dbReference type="OrthoDB" id="5838683at2759"/>
<keyword evidence="2" id="KW-1185">Reference proteome</keyword>
<dbReference type="WBParaSite" id="HCON_00061860-00001">
    <property type="protein sequence ID" value="HCON_00061860-00001"/>
    <property type="gene ID" value="HCON_00061860"/>
</dbReference>
<evidence type="ECO:0000256" key="1">
    <source>
        <dbReference type="SAM" id="SignalP"/>
    </source>
</evidence>
<organism evidence="2 3">
    <name type="scientific">Haemonchus contortus</name>
    <name type="common">Barber pole worm</name>
    <dbReference type="NCBI Taxonomy" id="6289"/>
    <lineage>
        <taxon>Eukaryota</taxon>
        <taxon>Metazoa</taxon>
        <taxon>Ecdysozoa</taxon>
        <taxon>Nematoda</taxon>
        <taxon>Chromadorea</taxon>
        <taxon>Rhabditida</taxon>
        <taxon>Rhabditina</taxon>
        <taxon>Rhabditomorpha</taxon>
        <taxon>Strongyloidea</taxon>
        <taxon>Trichostrongylidae</taxon>
        <taxon>Haemonchus</taxon>
    </lineage>
</organism>
<evidence type="ECO:0000313" key="2">
    <source>
        <dbReference type="Proteomes" id="UP000025227"/>
    </source>
</evidence>
<feature type="chain" id="PRO_5029617521" evidence="1">
    <location>
        <begin position="17"/>
        <end position="346"/>
    </location>
</feature>
<dbReference type="AlphaFoldDB" id="A0A7I4Y888"/>
<sequence length="346" mass="39776">MKGLIVALVVITVIEARTIDPMVSNFRGGDDILAVHISTDYNYNALEREIRDQGSRLGTFDYLNGGLEQCRHYAYTFKMSKADCPTVQSWLEGMVDRHKKVISAMMFCENKIVGSFRIMKVSEVVVFMYVAEVVIPINAQGDPWKSDRFLGERIEHVNDFAMKCGLLKYEPNDNVTVTVTIRDAECFSASTVSSFTIYLAAIDFDNRFQSWMLIESEDFIYDPTTGTRHFSDSKISPTLYGAKTLDDCFEKGYIDCAPRADAVFIKFDNQPQDAWAIDQIFVNTNYRLGPTEEHEQSWHFEHPILMPCSSWLDSAATYQIGPRNGLFIRHEYRYKPSKDDWIRDWV</sequence>